<gene>
    <name evidence="6" type="ORF">DME_LOCUS2646</name>
</gene>
<comment type="subcellular location">
    <subcellularLocation>
        <location evidence="1">Membrane</location>
        <topology evidence="1">Multi-pass membrane protein</topology>
    </subcellularLocation>
</comment>
<feature type="transmembrane region" description="Helical" evidence="5">
    <location>
        <begin position="257"/>
        <end position="279"/>
    </location>
</feature>
<dbReference type="STRING" id="318479.A0A0N4ULR8"/>
<evidence type="ECO:0000313" key="9">
    <source>
        <dbReference type="WBParaSite" id="DME_0000875501-mRNA-1"/>
    </source>
</evidence>
<feature type="transmembrane region" description="Helical" evidence="5">
    <location>
        <begin position="155"/>
        <end position="174"/>
    </location>
</feature>
<evidence type="ECO:0000256" key="2">
    <source>
        <dbReference type="ARBA" id="ARBA00022692"/>
    </source>
</evidence>
<protein>
    <submittedName>
        <fullName evidence="9">MFS domain-containing protein</fullName>
    </submittedName>
</protein>
<dbReference type="OrthoDB" id="419734at2759"/>
<keyword evidence="8" id="KW-1185">Reference proteome</keyword>
<dbReference type="PANTHER" id="PTHR23507:SF6">
    <property type="entry name" value="PROTON-COUPLED FOLATE TRANSPORTER"/>
    <property type="match status" value="1"/>
</dbReference>
<feature type="transmembrane region" description="Helical" evidence="5">
    <location>
        <begin position="53"/>
        <end position="77"/>
    </location>
</feature>
<dbReference type="WBParaSite" id="DME_0000875501-mRNA-1">
    <property type="protein sequence ID" value="DME_0000875501-mRNA-1"/>
    <property type="gene ID" value="DME_0000875501"/>
</dbReference>
<dbReference type="SUPFAM" id="SSF103473">
    <property type="entry name" value="MFS general substrate transporter"/>
    <property type="match status" value="1"/>
</dbReference>
<evidence type="ECO:0000256" key="4">
    <source>
        <dbReference type="ARBA" id="ARBA00023136"/>
    </source>
</evidence>
<dbReference type="Proteomes" id="UP000038040">
    <property type="component" value="Unplaced"/>
</dbReference>
<feature type="transmembrane region" description="Helical" evidence="5">
    <location>
        <begin position="328"/>
        <end position="346"/>
    </location>
</feature>
<dbReference type="GO" id="GO:0022857">
    <property type="term" value="F:transmembrane transporter activity"/>
    <property type="evidence" value="ECO:0007669"/>
    <property type="project" value="TreeGrafter"/>
</dbReference>
<feature type="transmembrane region" description="Helical" evidence="5">
    <location>
        <begin position="299"/>
        <end position="316"/>
    </location>
</feature>
<dbReference type="EMBL" id="UYYG01000072">
    <property type="protein sequence ID" value="VDN52673.1"/>
    <property type="molecule type" value="Genomic_DNA"/>
</dbReference>
<evidence type="ECO:0000256" key="3">
    <source>
        <dbReference type="ARBA" id="ARBA00022989"/>
    </source>
</evidence>
<organism evidence="7 9">
    <name type="scientific">Dracunculus medinensis</name>
    <name type="common">Guinea worm</name>
    <dbReference type="NCBI Taxonomy" id="318479"/>
    <lineage>
        <taxon>Eukaryota</taxon>
        <taxon>Metazoa</taxon>
        <taxon>Ecdysozoa</taxon>
        <taxon>Nematoda</taxon>
        <taxon>Chromadorea</taxon>
        <taxon>Rhabditida</taxon>
        <taxon>Spirurina</taxon>
        <taxon>Dracunculoidea</taxon>
        <taxon>Dracunculidae</taxon>
        <taxon>Dracunculus</taxon>
    </lineage>
</organism>
<reference evidence="9" key="1">
    <citation type="submission" date="2017-02" db="UniProtKB">
        <authorList>
            <consortium name="WormBaseParasite"/>
        </authorList>
    </citation>
    <scope>IDENTIFICATION</scope>
</reference>
<evidence type="ECO:0000313" key="8">
    <source>
        <dbReference type="Proteomes" id="UP000274756"/>
    </source>
</evidence>
<keyword evidence="2 5" id="KW-0812">Transmembrane</keyword>
<feature type="transmembrane region" description="Helical" evidence="5">
    <location>
        <begin position="352"/>
        <end position="368"/>
    </location>
</feature>
<evidence type="ECO:0000256" key="1">
    <source>
        <dbReference type="ARBA" id="ARBA00004141"/>
    </source>
</evidence>
<dbReference type="PANTHER" id="PTHR23507">
    <property type="entry name" value="ZGC:174356"/>
    <property type="match status" value="1"/>
</dbReference>
<name>A0A0N4ULR8_DRAME</name>
<reference evidence="6 8" key="2">
    <citation type="submission" date="2018-11" db="EMBL/GenBank/DDBJ databases">
        <authorList>
            <consortium name="Pathogen Informatics"/>
        </authorList>
    </citation>
    <scope>NUCLEOTIDE SEQUENCE [LARGE SCALE GENOMIC DNA]</scope>
</reference>
<dbReference type="GO" id="GO:0016020">
    <property type="term" value="C:membrane"/>
    <property type="evidence" value="ECO:0007669"/>
    <property type="project" value="UniProtKB-SubCell"/>
</dbReference>
<sequence>MVIYWVLRFVSRINVEPVIFLFSIVFGISTTIKPLVLYWALCIEIFMDPKNVGILEFLLILAFLYYSVFISNTSVYLNIVERNVSALIIYSKVIGCIPILITSPIIGTWSDNYGGRRRPLLLALFGLFIYTTSELLIASIFEFINIYYIEISAQILVGCCGGATAIFSSAFSAVSDHWHISISILYVLFALSIFNLHVYFLILQRLYNILLAYTSSHDAIVDDRISVASSGTCSKIKDFSLESVEILFKRRRGWTRFCLNLSLCIVFIEFLSTDNQLIFLLTKRPPFSWSDSLFSNYSLIKNLLFSLGIICVPLVLSKINFFGKDSALIIIGVLANSLSYLTFISILFSGALFSFITGCISLGFRSFLPSLVTESETARLYTASGIILIICPSLNALIFNNIFNATIDFWPGFVFLIGAILQMVVVLAQILIHCLMRQQWNKESEDEDIFFASDDIHC</sequence>
<feature type="transmembrane region" description="Helical" evidence="5">
    <location>
        <begin position="180"/>
        <end position="202"/>
    </location>
</feature>
<proteinExistence type="predicted"/>
<evidence type="ECO:0000256" key="5">
    <source>
        <dbReference type="SAM" id="Phobius"/>
    </source>
</evidence>
<feature type="transmembrane region" description="Helical" evidence="5">
    <location>
        <begin position="121"/>
        <end position="148"/>
    </location>
</feature>
<feature type="transmembrane region" description="Helical" evidence="5">
    <location>
        <begin position="18"/>
        <end position="41"/>
    </location>
</feature>
<keyword evidence="4 5" id="KW-0472">Membrane</keyword>
<keyword evidence="3 5" id="KW-1133">Transmembrane helix</keyword>
<dbReference type="Proteomes" id="UP000274756">
    <property type="component" value="Unassembled WGS sequence"/>
</dbReference>
<accession>A0A0N4ULR8</accession>
<evidence type="ECO:0000313" key="7">
    <source>
        <dbReference type="Proteomes" id="UP000038040"/>
    </source>
</evidence>
<dbReference type="InterPro" id="IPR036259">
    <property type="entry name" value="MFS_trans_sf"/>
</dbReference>
<feature type="transmembrane region" description="Helical" evidence="5">
    <location>
        <begin position="409"/>
        <end position="432"/>
    </location>
</feature>
<dbReference type="AlphaFoldDB" id="A0A0N4ULR8"/>
<feature type="transmembrane region" description="Helical" evidence="5">
    <location>
        <begin position="380"/>
        <end position="403"/>
    </location>
</feature>
<evidence type="ECO:0000313" key="6">
    <source>
        <dbReference type="EMBL" id="VDN52673.1"/>
    </source>
</evidence>
<feature type="transmembrane region" description="Helical" evidence="5">
    <location>
        <begin position="89"/>
        <end position="109"/>
    </location>
</feature>